<keyword evidence="3" id="KW-1185">Reference proteome</keyword>
<accession>A0A345ZZU7</accession>
<dbReference type="Proteomes" id="UP000254889">
    <property type="component" value="Chromosome"/>
</dbReference>
<organism evidence="2 3">
    <name type="scientific">Pseudolabrys taiwanensis</name>
    <dbReference type="NCBI Taxonomy" id="331696"/>
    <lineage>
        <taxon>Bacteria</taxon>
        <taxon>Pseudomonadati</taxon>
        <taxon>Pseudomonadota</taxon>
        <taxon>Alphaproteobacteria</taxon>
        <taxon>Hyphomicrobiales</taxon>
        <taxon>Xanthobacteraceae</taxon>
        <taxon>Pseudolabrys</taxon>
    </lineage>
</organism>
<evidence type="ECO:0000313" key="2">
    <source>
        <dbReference type="EMBL" id="AXK82444.1"/>
    </source>
</evidence>
<keyword evidence="1" id="KW-0812">Transmembrane</keyword>
<evidence type="ECO:0000313" key="3">
    <source>
        <dbReference type="Proteomes" id="UP000254889"/>
    </source>
</evidence>
<proteinExistence type="predicted"/>
<feature type="transmembrane region" description="Helical" evidence="1">
    <location>
        <begin position="29"/>
        <end position="50"/>
    </location>
</feature>
<reference evidence="2 3" key="1">
    <citation type="submission" date="2018-07" db="EMBL/GenBank/DDBJ databases">
        <authorList>
            <person name="Quirk P.G."/>
            <person name="Krulwich T.A."/>
        </authorList>
    </citation>
    <scope>NUCLEOTIDE SEQUENCE [LARGE SCALE GENOMIC DNA]</scope>
    <source>
        <strain evidence="2 3">CC-BB4</strain>
    </source>
</reference>
<sequence>MTPMALLLLLVLAVAAVACLPRWSHSRRWGYLPASFFGLLLIAMIGLLIIERIAR</sequence>
<name>A0A345ZZU7_9HYPH</name>
<dbReference type="KEGG" id="ptaw:DW352_19125"/>
<dbReference type="InterPro" id="IPR021738">
    <property type="entry name" value="DUF3309"/>
</dbReference>
<dbReference type="EMBL" id="CP031417">
    <property type="protein sequence ID" value="AXK82444.1"/>
    <property type="molecule type" value="Genomic_DNA"/>
</dbReference>
<evidence type="ECO:0000256" key="1">
    <source>
        <dbReference type="SAM" id="Phobius"/>
    </source>
</evidence>
<keyword evidence="1" id="KW-1133">Transmembrane helix</keyword>
<gene>
    <name evidence="2" type="ORF">DW352_19125</name>
</gene>
<protein>
    <submittedName>
        <fullName evidence="2">DUF3309 domain-containing protein</fullName>
    </submittedName>
</protein>
<keyword evidence="1" id="KW-0472">Membrane</keyword>
<dbReference type="Pfam" id="PF11752">
    <property type="entry name" value="DUF3309"/>
    <property type="match status" value="1"/>
</dbReference>
<dbReference type="AlphaFoldDB" id="A0A345ZZU7"/>